<dbReference type="NCBIfam" id="NF008113">
    <property type="entry name" value="PRK10860.1"/>
    <property type="match status" value="1"/>
</dbReference>
<comment type="subunit">
    <text evidence="2 8">Homodimer.</text>
</comment>
<evidence type="ECO:0000256" key="2">
    <source>
        <dbReference type="ARBA" id="ARBA00011738"/>
    </source>
</evidence>
<dbReference type="InterPro" id="IPR028883">
    <property type="entry name" value="tRNA_aden_deaminase"/>
</dbReference>
<dbReference type="CDD" id="cd01285">
    <property type="entry name" value="nucleoside_deaminase"/>
    <property type="match status" value="1"/>
</dbReference>
<dbReference type="EMBL" id="JAQQDH010000005">
    <property type="protein sequence ID" value="MFM0445746.1"/>
    <property type="molecule type" value="Genomic_DNA"/>
</dbReference>
<dbReference type="GO" id="GO:0052717">
    <property type="term" value="F:tRNA-specific adenosine-34 deaminase activity"/>
    <property type="evidence" value="ECO:0007669"/>
    <property type="project" value="UniProtKB-EC"/>
</dbReference>
<evidence type="ECO:0000256" key="7">
    <source>
        <dbReference type="ARBA" id="ARBA00048045"/>
    </source>
</evidence>
<evidence type="ECO:0000256" key="8">
    <source>
        <dbReference type="HAMAP-Rule" id="MF_00972"/>
    </source>
</evidence>
<accession>A0ABW9C2B1</accession>
<evidence type="ECO:0000256" key="4">
    <source>
        <dbReference type="ARBA" id="ARBA00022723"/>
    </source>
</evidence>
<gene>
    <name evidence="8 10" type="primary">tadA</name>
    <name evidence="10" type="ORF">PQR00_19290</name>
</gene>
<evidence type="ECO:0000256" key="3">
    <source>
        <dbReference type="ARBA" id="ARBA00022694"/>
    </source>
</evidence>
<dbReference type="Proteomes" id="UP001629288">
    <property type="component" value="Unassembled WGS sequence"/>
</dbReference>
<dbReference type="HAMAP" id="MF_00972">
    <property type="entry name" value="tRNA_aden_deaminase"/>
    <property type="match status" value="1"/>
</dbReference>
<dbReference type="InterPro" id="IPR016193">
    <property type="entry name" value="Cytidine_deaminase-like"/>
</dbReference>
<dbReference type="RefSeq" id="WP_408130287.1">
    <property type="nucleotide sequence ID" value="NZ_JAQQDH010000005.1"/>
</dbReference>
<dbReference type="InterPro" id="IPR016192">
    <property type="entry name" value="APOBEC/CMP_deaminase_Zn-bd"/>
</dbReference>
<comment type="similarity">
    <text evidence="1">Belongs to the cytidine and deoxycytidylate deaminase family. ADAT2 subfamily.</text>
</comment>
<feature type="active site" description="Proton donor" evidence="8">
    <location>
        <position position="109"/>
    </location>
</feature>
<dbReference type="PROSITE" id="PS51747">
    <property type="entry name" value="CYT_DCMP_DEAMINASES_2"/>
    <property type="match status" value="1"/>
</dbReference>
<feature type="binding site" evidence="8">
    <location>
        <position position="137"/>
    </location>
    <ligand>
        <name>Zn(2+)</name>
        <dbReference type="ChEBI" id="CHEBI:29105"/>
        <note>catalytic</note>
    </ligand>
</feature>
<organism evidence="10 11">
    <name type="scientific">Paraburkholderia strydomiana</name>
    <dbReference type="NCBI Taxonomy" id="1245417"/>
    <lineage>
        <taxon>Bacteria</taxon>
        <taxon>Pseudomonadati</taxon>
        <taxon>Pseudomonadota</taxon>
        <taxon>Betaproteobacteria</taxon>
        <taxon>Burkholderiales</taxon>
        <taxon>Burkholderiaceae</taxon>
        <taxon>Paraburkholderia</taxon>
    </lineage>
</organism>
<dbReference type="PANTHER" id="PTHR11079:SF202">
    <property type="entry name" value="TRNA-SPECIFIC ADENOSINE DEAMINASE"/>
    <property type="match status" value="1"/>
</dbReference>
<protein>
    <recommendedName>
        <fullName evidence="8">tRNA-specific adenosine deaminase</fullName>
        <ecNumber evidence="8">3.5.4.33</ecNumber>
    </recommendedName>
</protein>
<dbReference type="Pfam" id="PF00383">
    <property type="entry name" value="dCMP_cyt_deam_1"/>
    <property type="match status" value="1"/>
</dbReference>
<feature type="domain" description="CMP/dCMP-type deaminase" evidence="9">
    <location>
        <begin position="56"/>
        <end position="167"/>
    </location>
</feature>
<keyword evidence="4 8" id="KW-0479">Metal-binding</keyword>
<keyword evidence="11" id="KW-1185">Reference proteome</keyword>
<evidence type="ECO:0000313" key="10">
    <source>
        <dbReference type="EMBL" id="MFM0445746.1"/>
    </source>
</evidence>
<evidence type="ECO:0000256" key="6">
    <source>
        <dbReference type="ARBA" id="ARBA00022833"/>
    </source>
</evidence>
<keyword evidence="6 8" id="KW-0862">Zinc</keyword>
<comment type="catalytic activity">
    <reaction evidence="7 8">
        <text>adenosine(34) in tRNA + H2O + H(+) = inosine(34) in tRNA + NH4(+)</text>
        <dbReference type="Rhea" id="RHEA:43168"/>
        <dbReference type="Rhea" id="RHEA-COMP:10373"/>
        <dbReference type="Rhea" id="RHEA-COMP:10374"/>
        <dbReference type="ChEBI" id="CHEBI:15377"/>
        <dbReference type="ChEBI" id="CHEBI:15378"/>
        <dbReference type="ChEBI" id="CHEBI:28938"/>
        <dbReference type="ChEBI" id="CHEBI:74411"/>
        <dbReference type="ChEBI" id="CHEBI:82852"/>
        <dbReference type="EC" id="3.5.4.33"/>
    </reaction>
</comment>
<comment type="function">
    <text evidence="8">Catalyzes the deamination of adenosine to inosine at the wobble position 34 of tRNA(Arg2).</text>
</comment>
<comment type="caution">
    <text evidence="10">The sequence shown here is derived from an EMBL/GenBank/DDBJ whole genome shotgun (WGS) entry which is preliminary data.</text>
</comment>
<evidence type="ECO:0000256" key="5">
    <source>
        <dbReference type="ARBA" id="ARBA00022801"/>
    </source>
</evidence>
<dbReference type="Gene3D" id="3.40.140.10">
    <property type="entry name" value="Cytidine Deaminase, domain 2"/>
    <property type="match status" value="1"/>
</dbReference>
<evidence type="ECO:0000259" key="9">
    <source>
        <dbReference type="PROSITE" id="PS51747"/>
    </source>
</evidence>
<dbReference type="InterPro" id="IPR002125">
    <property type="entry name" value="CMP_dCMP_dom"/>
</dbReference>
<feature type="binding site" evidence="8">
    <location>
        <position position="107"/>
    </location>
    <ligand>
        <name>Zn(2+)</name>
        <dbReference type="ChEBI" id="CHEBI:29105"/>
        <note>catalytic</note>
    </ligand>
</feature>
<proteinExistence type="inferred from homology"/>
<name>A0ABW9C2B1_9BURK</name>
<dbReference type="SUPFAM" id="SSF53927">
    <property type="entry name" value="Cytidine deaminase-like"/>
    <property type="match status" value="1"/>
</dbReference>
<keyword evidence="3 8" id="KW-0819">tRNA processing</keyword>
<dbReference type="EC" id="3.5.4.33" evidence="8"/>
<reference evidence="10 11" key="1">
    <citation type="journal article" date="2024" name="Chem. Sci.">
        <title>Discovery of megapolipeptins by genome mining of a Burkholderiales bacteria collection.</title>
        <authorList>
            <person name="Paulo B.S."/>
            <person name="Recchia M.J.J."/>
            <person name="Lee S."/>
            <person name="Fergusson C.H."/>
            <person name="Romanowski S.B."/>
            <person name="Hernandez A."/>
            <person name="Krull N."/>
            <person name="Liu D.Y."/>
            <person name="Cavanagh H."/>
            <person name="Bos A."/>
            <person name="Gray C.A."/>
            <person name="Murphy B.T."/>
            <person name="Linington R.G."/>
            <person name="Eustaquio A.S."/>
        </authorList>
    </citation>
    <scope>NUCLEOTIDE SEQUENCE [LARGE SCALE GENOMIC DNA]</scope>
    <source>
        <strain evidence="10 11">RL17-379-BIB-C</strain>
    </source>
</reference>
<comment type="cofactor">
    <cofactor evidence="8">
        <name>Zn(2+)</name>
        <dbReference type="ChEBI" id="CHEBI:29105"/>
    </cofactor>
    <text evidence="8">Binds 1 zinc ion per subunit.</text>
</comment>
<feature type="binding site" evidence="8">
    <location>
        <position position="140"/>
    </location>
    <ligand>
        <name>Zn(2+)</name>
        <dbReference type="ChEBI" id="CHEBI:29105"/>
        <note>catalytic</note>
    </ligand>
</feature>
<dbReference type="PROSITE" id="PS00903">
    <property type="entry name" value="CYT_DCMP_DEAMINASES_1"/>
    <property type="match status" value="1"/>
</dbReference>
<keyword evidence="5 8" id="KW-0378">Hydrolase</keyword>
<dbReference type="PANTHER" id="PTHR11079">
    <property type="entry name" value="CYTOSINE DEAMINASE FAMILY MEMBER"/>
    <property type="match status" value="1"/>
</dbReference>
<sequence>MPPVTVGGVVTIAGDFANGEPGVVAASPIASSNSPEPLATAANPIANLAANPAVSDRDRRFMALAQAAAEEARAAGEVPVGAVLVHGDEVIAKGFNHPIGAHDPSAHAEMVALRAAAQIAQNYRLPGCELYVTLEPCLMCAGAIMHARIARVVFGARDPKTGACGSVVDAFANPQLNHHTQVTGGVLESECGAALKSFFAERRRASREARAAARAAVVVEKDRSGTP</sequence>
<evidence type="ECO:0000256" key="1">
    <source>
        <dbReference type="ARBA" id="ARBA00010669"/>
    </source>
</evidence>
<evidence type="ECO:0000313" key="11">
    <source>
        <dbReference type="Proteomes" id="UP001629288"/>
    </source>
</evidence>